<comment type="caution">
    <text evidence="1">The sequence shown here is derived from an EMBL/GenBank/DDBJ whole genome shotgun (WGS) entry which is preliminary data.</text>
</comment>
<dbReference type="EMBL" id="JRQD01000003">
    <property type="protein sequence ID" value="KGM06940.1"/>
    <property type="molecule type" value="Genomic_DNA"/>
</dbReference>
<dbReference type="STRING" id="392484.LP43_1435"/>
<sequence>MTQTESEGVYKITVNKNSALKQSSFGDGKKPVVLRGWISVY</sequence>
<evidence type="ECO:0000313" key="1">
    <source>
        <dbReference type="EMBL" id="KGM06940.1"/>
    </source>
</evidence>
<accession>A0A0A0BGD2</accession>
<dbReference type="Proteomes" id="UP000029999">
    <property type="component" value="Unassembled WGS sequence"/>
</dbReference>
<dbReference type="AlphaFoldDB" id="A0A0A0BGD2"/>
<proteinExistence type="predicted"/>
<reference evidence="1 2" key="1">
    <citation type="submission" date="2014-09" db="EMBL/GenBank/DDBJ databases">
        <authorList>
            <person name="Grob C."/>
            <person name="Taubert M."/>
            <person name="Howat A.M."/>
            <person name="Burns O.J."/>
            <person name="Dixon J.L."/>
            <person name="Chen Y."/>
            <person name="Murrell J.C."/>
        </authorList>
    </citation>
    <scope>NUCLEOTIDE SEQUENCE [LARGE SCALE GENOMIC DNA]</scope>
    <source>
        <strain evidence="1">L4</strain>
    </source>
</reference>
<name>A0A0A0BGD2_9GAMM</name>
<evidence type="ECO:0000313" key="2">
    <source>
        <dbReference type="Proteomes" id="UP000029999"/>
    </source>
</evidence>
<organism evidence="1 2">
    <name type="scientific">Methylophaga thiooxydans</name>
    <dbReference type="NCBI Taxonomy" id="392484"/>
    <lineage>
        <taxon>Bacteria</taxon>
        <taxon>Pseudomonadati</taxon>
        <taxon>Pseudomonadota</taxon>
        <taxon>Gammaproteobacteria</taxon>
        <taxon>Thiotrichales</taxon>
        <taxon>Piscirickettsiaceae</taxon>
        <taxon>Methylophaga</taxon>
    </lineage>
</organism>
<protein>
    <submittedName>
        <fullName evidence="1">Uncharacterized protein</fullName>
    </submittedName>
</protein>
<gene>
    <name evidence="1" type="ORF">LP43_1435</name>
</gene>